<comment type="caution">
    <text evidence="7">The sequence shown here is derived from an EMBL/GenBank/DDBJ whole genome shotgun (WGS) entry which is preliminary data.</text>
</comment>
<dbReference type="GO" id="GO:0015031">
    <property type="term" value="P:protein transport"/>
    <property type="evidence" value="ECO:0007669"/>
    <property type="project" value="UniProtKB-KW"/>
</dbReference>
<evidence type="ECO:0000313" key="7">
    <source>
        <dbReference type="EMBL" id="KAK5583933.1"/>
    </source>
</evidence>
<organism evidence="7 8">
    <name type="scientific">Dictyostelium firmibasis</name>
    <dbReference type="NCBI Taxonomy" id="79012"/>
    <lineage>
        <taxon>Eukaryota</taxon>
        <taxon>Amoebozoa</taxon>
        <taxon>Evosea</taxon>
        <taxon>Eumycetozoa</taxon>
        <taxon>Dictyostelia</taxon>
        <taxon>Dictyosteliales</taxon>
        <taxon>Dictyosteliaceae</taxon>
        <taxon>Dictyostelium</taxon>
    </lineage>
</organism>
<evidence type="ECO:0000256" key="2">
    <source>
        <dbReference type="ARBA" id="ARBA00022448"/>
    </source>
</evidence>
<dbReference type="PANTHER" id="PTHR13043:SF1">
    <property type="entry name" value="EXOCYST COMPLEX COMPONENT 2"/>
    <property type="match status" value="1"/>
</dbReference>
<feature type="region of interest" description="Disordered" evidence="5">
    <location>
        <begin position="598"/>
        <end position="622"/>
    </location>
</feature>
<name>A0AAN7UBN3_9MYCE</name>
<dbReference type="InterPro" id="IPR016159">
    <property type="entry name" value="Cullin_repeat-like_dom_sf"/>
</dbReference>
<comment type="similarity">
    <text evidence="1 4">Belongs to the SEC5 family.</text>
</comment>
<protein>
    <recommendedName>
        <fullName evidence="4">Exocyst complex component 2</fullName>
    </recommendedName>
</protein>
<feature type="domain" description="Ras-associating" evidence="6">
    <location>
        <begin position="403"/>
        <end position="505"/>
    </location>
</feature>
<evidence type="ECO:0000313" key="8">
    <source>
        <dbReference type="Proteomes" id="UP001344447"/>
    </source>
</evidence>
<dbReference type="InterPro" id="IPR029175">
    <property type="entry name" value="EXOC2/Sec5"/>
</dbReference>
<reference evidence="7 8" key="1">
    <citation type="submission" date="2023-11" db="EMBL/GenBank/DDBJ databases">
        <title>Dfirmibasis_genome.</title>
        <authorList>
            <person name="Edelbroek B."/>
            <person name="Kjellin J."/>
            <person name="Jerlstrom-Hultqvist J."/>
            <person name="Soderbom F."/>
        </authorList>
    </citation>
    <scope>NUCLEOTIDE SEQUENCE [LARGE SCALE GENOMIC DNA]</scope>
    <source>
        <strain evidence="7 8">TNS-C-14</strain>
    </source>
</reference>
<dbReference type="GO" id="GO:0006887">
    <property type="term" value="P:exocytosis"/>
    <property type="evidence" value="ECO:0007669"/>
    <property type="project" value="UniProtKB-KW"/>
</dbReference>
<sequence length="1102" mass="126142">MSSSDDTSSDYDDYDEYELDEDDTEKEPSKWNNLRDGWQEFLEDETAFFVSQEDQGKQNGDIQIDDSNKFYDPLGILKLPPRKAASVKKELLSLESESFSPVTFLSEIHSQTSFTELSIGVKKLKEESTSKAKEIKFLVKENFEHFVKCKDTVDEVYNLISNSKMLEDMSGSFTKIIQKSSTVYHPLLSNKKKADEIRKVLTLLNKFKVIFKLPGKIQENIKQNEYEKAVHNYKNAKTLITSSQKKEFQKILLDIEKIAEDFRVQLFHALADPSTKLEQLKKSIKTLMEIGNGKSDFSQVGDPCWYFLSTRYNAITLLIKQCSEDNTLPNYKIIRKLSILLLSNIPNLFKMGVYYIEGKFEDNKEYLRYKQQQQIQLQQQQQLIQQQQQQQQQQISSKSKESKAVNVVVYYLDETFSSYRMDQEKKVKDLIELCRKRFIEEEDDEFCLYKLSEKKVKSEDKSTTTTNIKLLELSHDESPFKLQKKWADKNSSAKNHRFLFKRNNEEFTVNNSKAGTSIYDKEANITQIDLNASYKTHKKQNSAATSAMNEERFKQLIINIMELYSSKVEQLFFDQNQEDFPEDSDDEEENLFDQIISTSTNEDGSGGGGGVGSGSGTNGDTINSSDLSIHMVENVNEVIKCQEMLQGIGMPELYLASINSLTESLILHFIRQICSEMVAEVSFLYLLEDWTINESSEDALASGNQVDGMITTRLMGEFVNTIKVNLAKLSFLSNKPMLLPSVESALCEAIESFGDCLHHLAFNNESIQSTIEDSLNQMSNDEKAENELNGIIPKIDISSPQQQQQQQLQQGQQSQLQQGQQGQQSESQQQQQQQQTSSYMTTQFNSSEKLLLTLSNCSTVVSKTAVQLRGFYVGLFHQPMGSYLKKVIEKLGVLERLILERYVNEKNLMIGEFITRGVLFSGSTWLVNTQPTKVSSFILTILTKMVFIHHEIMKTINSIDISFGVIQRIFEFLLISLRHNFSLVDPLFVSNEGKTQFLLDILFIENVLECYGNEKTIKLSSFIRKDLLFLNPIQQQQQQQQQQSQPISHHQQQHQSSTSKFYSTPNYGGGSSFNINASTAALEPILKRNVTKTSLLYSCFKI</sequence>
<keyword evidence="2 4" id="KW-0813">Transport</keyword>
<dbReference type="SUPFAM" id="SSF74788">
    <property type="entry name" value="Cullin repeat-like"/>
    <property type="match status" value="1"/>
</dbReference>
<feature type="compositionally biased region" description="Low complexity" evidence="5">
    <location>
        <begin position="802"/>
        <end position="835"/>
    </location>
</feature>
<dbReference type="InterPro" id="IPR000159">
    <property type="entry name" value="RA_dom"/>
</dbReference>
<feature type="region of interest" description="Disordered" evidence="5">
    <location>
        <begin position="802"/>
        <end position="836"/>
    </location>
</feature>
<dbReference type="GO" id="GO:0000145">
    <property type="term" value="C:exocyst"/>
    <property type="evidence" value="ECO:0007669"/>
    <property type="project" value="UniProtKB-UniRule"/>
</dbReference>
<dbReference type="Proteomes" id="UP001344447">
    <property type="component" value="Unassembled WGS sequence"/>
</dbReference>
<keyword evidence="3 4" id="KW-0268">Exocytosis</keyword>
<feature type="region of interest" description="Disordered" evidence="5">
    <location>
        <begin position="1"/>
        <end position="32"/>
    </location>
</feature>
<accession>A0AAN7UBN3</accession>
<dbReference type="PANTHER" id="PTHR13043">
    <property type="entry name" value="EXOCYST COMPLEX COMPONENT SEC5"/>
    <property type="match status" value="1"/>
</dbReference>
<proteinExistence type="inferred from homology"/>
<keyword evidence="4" id="KW-0653">Protein transport</keyword>
<comment type="subunit">
    <text evidence="4">Component of the exocyst complex.</text>
</comment>
<keyword evidence="8" id="KW-1185">Reference proteome</keyword>
<dbReference type="EMBL" id="JAVFKY010000001">
    <property type="protein sequence ID" value="KAK5583933.1"/>
    <property type="molecule type" value="Genomic_DNA"/>
</dbReference>
<feature type="compositionally biased region" description="Gly residues" evidence="5">
    <location>
        <begin position="604"/>
        <end position="617"/>
    </location>
</feature>
<feature type="region of interest" description="Disordered" evidence="5">
    <location>
        <begin position="1040"/>
        <end position="1062"/>
    </location>
</feature>
<evidence type="ECO:0000256" key="1">
    <source>
        <dbReference type="ARBA" id="ARBA00010578"/>
    </source>
</evidence>
<dbReference type="Pfam" id="PF15469">
    <property type="entry name" value="Sec5"/>
    <property type="match status" value="1"/>
</dbReference>
<gene>
    <name evidence="7" type="ORF">RB653_005538</name>
</gene>
<comment type="function">
    <text evidence="4">Component of the exocyst complex involved in the docking of exocytic vesicles with fusion sites on the plasma membrane.</text>
</comment>
<dbReference type="InterPro" id="IPR039481">
    <property type="entry name" value="EXOC2/Sec5_N_dom"/>
</dbReference>
<dbReference type="AlphaFoldDB" id="A0AAN7UBN3"/>
<evidence type="ECO:0000256" key="4">
    <source>
        <dbReference type="RuleBase" id="RU365069"/>
    </source>
</evidence>
<evidence type="ECO:0000256" key="5">
    <source>
        <dbReference type="SAM" id="MobiDB-lite"/>
    </source>
</evidence>
<evidence type="ECO:0000259" key="6">
    <source>
        <dbReference type="PROSITE" id="PS50200"/>
    </source>
</evidence>
<dbReference type="GO" id="GO:0006893">
    <property type="term" value="P:Golgi to plasma membrane transport"/>
    <property type="evidence" value="ECO:0007669"/>
    <property type="project" value="UniProtKB-UniRule"/>
</dbReference>
<dbReference type="GO" id="GO:0007165">
    <property type="term" value="P:signal transduction"/>
    <property type="evidence" value="ECO:0007669"/>
    <property type="project" value="InterPro"/>
</dbReference>
<evidence type="ECO:0000256" key="3">
    <source>
        <dbReference type="ARBA" id="ARBA00022483"/>
    </source>
</evidence>
<feature type="compositionally biased region" description="Acidic residues" evidence="5">
    <location>
        <begin position="7"/>
        <end position="25"/>
    </location>
</feature>
<feature type="compositionally biased region" description="Low complexity" evidence="5">
    <location>
        <begin position="1040"/>
        <end position="1057"/>
    </location>
</feature>
<dbReference type="PROSITE" id="PS50200">
    <property type="entry name" value="RA"/>
    <property type="match status" value="1"/>
</dbReference>